<dbReference type="PROSITE" id="PS50969">
    <property type="entry name" value="FCP1"/>
    <property type="match status" value="1"/>
</dbReference>
<comment type="function">
    <text evidence="1">Essential component of the TIM23 complex, a complex that mediates the translocation of transit peptide-containing proteins across the mitochondrial inner membrane.</text>
</comment>
<feature type="domain" description="FCP1 homology" evidence="2">
    <location>
        <begin position="22"/>
        <end position="178"/>
    </location>
</feature>
<reference evidence="3 4" key="1">
    <citation type="submission" date="2024-04" db="EMBL/GenBank/DDBJ databases">
        <title>Tritrichomonas musculus Genome.</title>
        <authorList>
            <person name="Alves-Ferreira E."/>
            <person name="Grigg M."/>
            <person name="Lorenzi H."/>
            <person name="Galac M."/>
        </authorList>
    </citation>
    <scope>NUCLEOTIDE SEQUENCE [LARGE SCALE GENOMIC DNA]</scope>
    <source>
        <strain evidence="3 4">EAF2021</strain>
    </source>
</reference>
<keyword evidence="1" id="KW-0653">Protein transport</keyword>
<evidence type="ECO:0000259" key="2">
    <source>
        <dbReference type="PROSITE" id="PS50969"/>
    </source>
</evidence>
<dbReference type="Pfam" id="PF03031">
    <property type="entry name" value="NIF"/>
    <property type="match status" value="1"/>
</dbReference>
<evidence type="ECO:0000313" key="4">
    <source>
        <dbReference type="Proteomes" id="UP001470230"/>
    </source>
</evidence>
<dbReference type="InterPro" id="IPR050365">
    <property type="entry name" value="TIM50"/>
</dbReference>
<sequence length="206" mass="23300">MEIKAEGIDYITGSSTFVVDDLPPTKHAIVLDLDETIINCSMIKTVDYSFSVKVGNHRRAYISSRPGLHEFLKEVSIMFDIFFFTASSKMYANQIIDTILPDTPSDHRFFCTSCRNIYGYSVKDLSLIGRPMSQILLIDDIIGSAILQPENLICITPWDGDQNDTVLLDQLLPILVRVKEEGNLPLATRKILDQNSSLFKNLFSFR</sequence>
<comment type="caution">
    <text evidence="3">The sequence shown here is derived from an EMBL/GenBank/DDBJ whole genome shotgun (WGS) entry which is preliminary data.</text>
</comment>
<comment type="similarity">
    <text evidence="1">Belongs to the TIM50 family.</text>
</comment>
<keyword evidence="4" id="KW-1185">Reference proteome</keyword>
<dbReference type="InterPro" id="IPR004274">
    <property type="entry name" value="FCP1_dom"/>
</dbReference>
<keyword evidence="1" id="KW-0813">Transport</keyword>
<accession>A0ABR2IL79</accession>
<keyword evidence="1" id="KW-0809">Transit peptide</keyword>
<proteinExistence type="inferred from homology"/>
<evidence type="ECO:0000256" key="1">
    <source>
        <dbReference type="RuleBase" id="RU365079"/>
    </source>
</evidence>
<dbReference type="Gene3D" id="3.40.50.1000">
    <property type="entry name" value="HAD superfamily/HAD-like"/>
    <property type="match status" value="1"/>
</dbReference>
<dbReference type="PANTHER" id="PTHR12210">
    <property type="entry name" value="DULLARD PROTEIN PHOSPHATASE"/>
    <property type="match status" value="1"/>
</dbReference>
<evidence type="ECO:0000313" key="3">
    <source>
        <dbReference type="EMBL" id="KAK8864024.1"/>
    </source>
</evidence>
<dbReference type="SMART" id="SM00577">
    <property type="entry name" value="CPDc"/>
    <property type="match status" value="1"/>
</dbReference>
<organism evidence="3 4">
    <name type="scientific">Tritrichomonas musculus</name>
    <dbReference type="NCBI Taxonomy" id="1915356"/>
    <lineage>
        <taxon>Eukaryota</taxon>
        <taxon>Metamonada</taxon>
        <taxon>Parabasalia</taxon>
        <taxon>Tritrichomonadida</taxon>
        <taxon>Tritrichomonadidae</taxon>
        <taxon>Tritrichomonas</taxon>
    </lineage>
</organism>
<dbReference type="InterPro" id="IPR036412">
    <property type="entry name" value="HAD-like_sf"/>
</dbReference>
<dbReference type="CDD" id="cd07521">
    <property type="entry name" value="HAD_FCP1-like"/>
    <property type="match status" value="1"/>
</dbReference>
<dbReference type="InterPro" id="IPR023214">
    <property type="entry name" value="HAD_sf"/>
</dbReference>
<comment type="subcellular location">
    <subcellularLocation>
        <location evidence="1">Mitochondrion inner membrane</location>
        <topology evidence="1">Single-pass membrane protein</topology>
    </subcellularLocation>
</comment>
<keyword evidence="1" id="KW-0496">Mitochondrion</keyword>
<name>A0ABR2IL79_9EUKA</name>
<dbReference type="SUPFAM" id="SSF56784">
    <property type="entry name" value="HAD-like"/>
    <property type="match status" value="1"/>
</dbReference>
<dbReference type="EMBL" id="JAPFFF010000017">
    <property type="protein sequence ID" value="KAK8864024.1"/>
    <property type="molecule type" value="Genomic_DNA"/>
</dbReference>
<keyword evidence="1" id="KW-0811">Translocation</keyword>
<gene>
    <name evidence="3" type="ORF">M9Y10_011718</name>
</gene>
<protein>
    <recommendedName>
        <fullName evidence="1">Mitochondrial import inner membrane translocase subunit TIM50</fullName>
    </recommendedName>
</protein>
<comment type="subunit">
    <text evidence="1">Component of the TIM23 complex.</text>
</comment>
<dbReference type="Proteomes" id="UP001470230">
    <property type="component" value="Unassembled WGS sequence"/>
</dbReference>